<dbReference type="AlphaFoldDB" id="A0A3A4NHN5"/>
<dbReference type="SUPFAM" id="SSF47384">
    <property type="entry name" value="Homodimeric domain of signal transducing histidine kinase"/>
    <property type="match status" value="1"/>
</dbReference>
<dbReference type="SMART" id="SM00086">
    <property type="entry name" value="PAC"/>
    <property type="match status" value="2"/>
</dbReference>
<evidence type="ECO:0000256" key="3">
    <source>
        <dbReference type="ARBA" id="ARBA00012438"/>
    </source>
</evidence>
<evidence type="ECO:0000256" key="5">
    <source>
        <dbReference type="ARBA" id="ARBA00022519"/>
    </source>
</evidence>
<keyword evidence="16" id="KW-0175">Coiled coil</keyword>
<organism evidence="20 21">
    <name type="scientific">Abyssobacteria bacterium (strain SURF_5)</name>
    <dbReference type="NCBI Taxonomy" id="2093360"/>
    <lineage>
        <taxon>Bacteria</taxon>
        <taxon>Pseudomonadati</taxon>
        <taxon>Candidatus Hydrogenedentota</taxon>
        <taxon>Candidatus Abyssobacteria</taxon>
    </lineage>
</organism>
<evidence type="ECO:0000313" key="21">
    <source>
        <dbReference type="Proteomes" id="UP000265882"/>
    </source>
</evidence>
<dbReference type="Gene3D" id="2.10.70.100">
    <property type="match status" value="1"/>
</dbReference>
<evidence type="ECO:0000256" key="11">
    <source>
        <dbReference type="ARBA" id="ARBA00022777"/>
    </source>
</evidence>
<keyword evidence="13" id="KW-1133">Transmembrane helix</keyword>
<dbReference type="SMART" id="SM00388">
    <property type="entry name" value="HisKA"/>
    <property type="match status" value="1"/>
</dbReference>
<dbReference type="FunFam" id="3.30.450.20:FF:000088">
    <property type="entry name" value="Sensory transduction histidine kinase"/>
    <property type="match status" value="1"/>
</dbReference>
<dbReference type="InterPro" id="IPR005467">
    <property type="entry name" value="His_kinase_dom"/>
</dbReference>
<feature type="domain" description="Histidine kinase" evidence="17">
    <location>
        <begin position="489"/>
        <end position="704"/>
    </location>
</feature>
<dbReference type="InterPro" id="IPR036097">
    <property type="entry name" value="HisK_dim/P_sf"/>
</dbReference>
<dbReference type="InterPro" id="IPR001610">
    <property type="entry name" value="PAC"/>
</dbReference>
<evidence type="ECO:0000256" key="7">
    <source>
        <dbReference type="ARBA" id="ARBA00022679"/>
    </source>
</evidence>
<feature type="domain" description="PAS" evidence="18">
    <location>
        <begin position="45"/>
        <end position="115"/>
    </location>
</feature>
<evidence type="ECO:0000256" key="15">
    <source>
        <dbReference type="ARBA" id="ARBA00023136"/>
    </source>
</evidence>
<dbReference type="PANTHER" id="PTHR43065:SF10">
    <property type="entry name" value="PEROXIDE STRESS-ACTIVATED HISTIDINE KINASE MAK3"/>
    <property type="match status" value="1"/>
</dbReference>
<dbReference type="Gene3D" id="3.30.450.40">
    <property type="match status" value="1"/>
</dbReference>
<dbReference type="InterPro" id="IPR000014">
    <property type="entry name" value="PAS"/>
</dbReference>
<dbReference type="InterPro" id="IPR013655">
    <property type="entry name" value="PAS_fold_3"/>
</dbReference>
<keyword evidence="12" id="KW-0067">ATP-binding</keyword>
<dbReference type="InterPro" id="IPR036890">
    <property type="entry name" value="HATPase_C_sf"/>
</dbReference>
<dbReference type="InterPro" id="IPR003594">
    <property type="entry name" value="HATPase_dom"/>
</dbReference>
<evidence type="ECO:0000313" key="20">
    <source>
        <dbReference type="EMBL" id="RJP18692.1"/>
    </source>
</evidence>
<dbReference type="SUPFAM" id="SSF55874">
    <property type="entry name" value="ATPase domain of HSP90 chaperone/DNA topoisomerase II/histidine kinase"/>
    <property type="match status" value="1"/>
</dbReference>
<dbReference type="Gene3D" id="3.30.565.10">
    <property type="entry name" value="Histidine kinase-like ATPase, C-terminal domain"/>
    <property type="match status" value="1"/>
</dbReference>
<feature type="domain" description="PAS" evidence="18">
    <location>
        <begin position="194"/>
        <end position="241"/>
    </location>
</feature>
<keyword evidence="9" id="KW-0677">Repeat</keyword>
<name>A0A3A4NHN5_ABYX5</name>
<dbReference type="Gene3D" id="1.10.287.130">
    <property type="match status" value="1"/>
</dbReference>
<evidence type="ECO:0000256" key="10">
    <source>
        <dbReference type="ARBA" id="ARBA00022741"/>
    </source>
</evidence>
<evidence type="ECO:0000256" key="16">
    <source>
        <dbReference type="SAM" id="Coils"/>
    </source>
</evidence>
<protein>
    <recommendedName>
        <fullName evidence="3">histidine kinase</fullName>
        <ecNumber evidence="3">2.7.13.3</ecNumber>
    </recommendedName>
</protein>
<keyword evidence="10" id="KW-0547">Nucleotide-binding</keyword>
<dbReference type="InterPro" id="IPR000700">
    <property type="entry name" value="PAS-assoc_C"/>
</dbReference>
<evidence type="ECO:0000256" key="2">
    <source>
        <dbReference type="ARBA" id="ARBA00004429"/>
    </source>
</evidence>
<gene>
    <name evidence="20" type="ORF">C4520_13945</name>
</gene>
<dbReference type="Proteomes" id="UP000265882">
    <property type="component" value="Unassembled WGS sequence"/>
</dbReference>
<comment type="caution">
    <text evidence="20">The sequence shown here is derived from an EMBL/GenBank/DDBJ whole genome shotgun (WGS) entry which is preliminary data.</text>
</comment>
<dbReference type="SUPFAM" id="SSF55785">
    <property type="entry name" value="PYP-like sensor domain (PAS domain)"/>
    <property type="match status" value="2"/>
</dbReference>
<evidence type="ECO:0000256" key="14">
    <source>
        <dbReference type="ARBA" id="ARBA00023012"/>
    </source>
</evidence>
<keyword evidence="6" id="KW-0597">Phosphoprotein</keyword>
<dbReference type="InterPro" id="IPR029016">
    <property type="entry name" value="GAF-like_dom_sf"/>
</dbReference>
<dbReference type="GO" id="GO:0000155">
    <property type="term" value="F:phosphorelay sensor kinase activity"/>
    <property type="evidence" value="ECO:0007669"/>
    <property type="project" value="InterPro"/>
</dbReference>
<dbReference type="InterPro" id="IPR004358">
    <property type="entry name" value="Sig_transdc_His_kin-like_C"/>
</dbReference>
<dbReference type="PROSITE" id="PS50109">
    <property type="entry name" value="HIS_KIN"/>
    <property type="match status" value="1"/>
</dbReference>
<dbReference type="Pfam" id="PF00512">
    <property type="entry name" value="HisKA"/>
    <property type="match status" value="1"/>
</dbReference>
<keyword evidence="7" id="KW-0808">Transferase</keyword>
<dbReference type="InterPro" id="IPR003661">
    <property type="entry name" value="HisK_dim/P_dom"/>
</dbReference>
<keyword evidence="11" id="KW-0418">Kinase</keyword>
<dbReference type="InterPro" id="IPR035965">
    <property type="entry name" value="PAS-like_dom_sf"/>
</dbReference>
<keyword evidence="15" id="KW-0472">Membrane</keyword>
<keyword evidence="5" id="KW-0997">Cell inner membrane</keyword>
<dbReference type="SUPFAM" id="SSF55781">
    <property type="entry name" value="GAF domain-like"/>
    <property type="match status" value="1"/>
</dbReference>
<dbReference type="PROSITE" id="PS50113">
    <property type="entry name" value="PAC"/>
    <property type="match status" value="1"/>
</dbReference>
<evidence type="ECO:0000256" key="8">
    <source>
        <dbReference type="ARBA" id="ARBA00022692"/>
    </source>
</evidence>
<evidence type="ECO:0000256" key="4">
    <source>
        <dbReference type="ARBA" id="ARBA00022475"/>
    </source>
</evidence>
<keyword evidence="8" id="KW-0812">Transmembrane</keyword>
<dbReference type="Pfam" id="PF08448">
    <property type="entry name" value="PAS_4"/>
    <property type="match status" value="1"/>
</dbReference>
<dbReference type="GO" id="GO:0005886">
    <property type="term" value="C:plasma membrane"/>
    <property type="evidence" value="ECO:0007669"/>
    <property type="project" value="UniProtKB-SubCell"/>
</dbReference>
<dbReference type="PROSITE" id="PS50112">
    <property type="entry name" value="PAS"/>
    <property type="match status" value="2"/>
</dbReference>
<dbReference type="Pfam" id="PF02518">
    <property type="entry name" value="HATPase_c"/>
    <property type="match status" value="1"/>
</dbReference>
<evidence type="ECO:0000256" key="6">
    <source>
        <dbReference type="ARBA" id="ARBA00022553"/>
    </source>
</evidence>
<comment type="subcellular location">
    <subcellularLocation>
        <location evidence="2">Cell inner membrane</location>
        <topology evidence="2">Multi-pass membrane protein</topology>
    </subcellularLocation>
</comment>
<dbReference type="Pfam" id="PF08447">
    <property type="entry name" value="PAS_3"/>
    <property type="match status" value="1"/>
</dbReference>
<sequence>MASSGKTKNELLADVESLGRQVADLKRQLADQSADDTAQAARFRIIEQFRLLADSLPVLVSYVDSNLRYRFNNKCYETWFGYSRSEVYGKHVKEVIGEAGYEAVLPHINAVLSGRQVDFETSIMYEKGDRREVYCNYVPDLMDGKVRGFFVLVQDITERKHHQKVLEKTLRSLAEAQRIAHLGNWDWDIEHNELLWSDEIYRIFGLTPQQFGATYEAFLDRVHPQDRDFVNRCVDEALRRQQPYSIDHRIIRPDGSIRIVHEQAEVFFNQQGEPNRMIGTVQDVTQAKHAEQALQERLRFEHFLSEFSAGFINLPVEKVTEELEHGLQGIVRLMDLDLGAVLQYVEGKIIVTHFWGVAGVSSLNGFVVSDRLPWLSDQLRRGLLQAYGRLPDDLPEQAKAERRFCETRGFKSIICIPLQVGGSILGAVLFVCYLKYREWPADLIQRLKLVGEIFATALIREQNEEHARGLRAELSHVARVVTLGELSASLAHELNQPLTAILMNAQAAQRFLAEETPDIKELREILNDIITDDKRAGEIIHKLRTLLKKDERKLESIQFNLIAREVIELLRNDAMLRGVTLDMQIAPDLPEVRGDRVQLQQVLMNLILNASDVVASQEPDNRKVIVRTDLHDPANIKVTVADSGPGLPENAQRLFEPFYTTKANGLGMGLAISRSIVESHGGRIWAENNPDRGACFSFTVQVAVEE</sequence>
<dbReference type="Gene3D" id="3.30.450.20">
    <property type="entry name" value="PAS domain"/>
    <property type="match status" value="2"/>
</dbReference>
<evidence type="ECO:0000259" key="19">
    <source>
        <dbReference type="PROSITE" id="PS50113"/>
    </source>
</evidence>
<evidence type="ECO:0000259" key="18">
    <source>
        <dbReference type="PROSITE" id="PS50112"/>
    </source>
</evidence>
<dbReference type="PANTHER" id="PTHR43065">
    <property type="entry name" value="SENSOR HISTIDINE KINASE"/>
    <property type="match status" value="1"/>
</dbReference>
<evidence type="ECO:0000256" key="9">
    <source>
        <dbReference type="ARBA" id="ARBA00022737"/>
    </source>
</evidence>
<dbReference type="CDD" id="cd00130">
    <property type="entry name" value="PAS"/>
    <property type="match status" value="2"/>
</dbReference>
<reference evidence="20 21" key="1">
    <citation type="journal article" date="2017" name="ISME J.">
        <title>Energy and carbon metabolisms in a deep terrestrial subsurface fluid microbial community.</title>
        <authorList>
            <person name="Momper L."/>
            <person name="Jungbluth S.P."/>
            <person name="Lee M.D."/>
            <person name="Amend J.P."/>
        </authorList>
    </citation>
    <scope>NUCLEOTIDE SEQUENCE [LARGE SCALE GENOMIC DNA]</scope>
    <source>
        <strain evidence="20">SURF_5</strain>
    </source>
</reference>
<keyword evidence="14" id="KW-0902">Two-component regulatory system</keyword>
<dbReference type="NCBIfam" id="TIGR00229">
    <property type="entry name" value="sensory_box"/>
    <property type="match status" value="2"/>
</dbReference>
<dbReference type="PRINTS" id="PR00344">
    <property type="entry name" value="BCTRLSENSOR"/>
</dbReference>
<evidence type="ECO:0000259" key="17">
    <source>
        <dbReference type="PROSITE" id="PS50109"/>
    </source>
</evidence>
<evidence type="ECO:0000256" key="12">
    <source>
        <dbReference type="ARBA" id="ARBA00022840"/>
    </source>
</evidence>
<feature type="coiled-coil region" evidence="16">
    <location>
        <begin position="8"/>
        <end position="35"/>
    </location>
</feature>
<evidence type="ECO:0000256" key="1">
    <source>
        <dbReference type="ARBA" id="ARBA00000085"/>
    </source>
</evidence>
<evidence type="ECO:0000256" key="13">
    <source>
        <dbReference type="ARBA" id="ARBA00022989"/>
    </source>
</evidence>
<dbReference type="GO" id="GO:0005524">
    <property type="term" value="F:ATP binding"/>
    <property type="evidence" value="ECO:0007669"/>
    <property type="project" value="UniProtKB-KW"/>
</dbReference>
<keyword evidence="4" id="KW-1003">Cell membrane</keyword>
<dbReference type="SMART" id="SM00387">
    <property type="entry name" value="HATPase_c"/>
    <property type="match status" value="1"/>
</dbReference>
<dbReference type="SMART" id="SM00091">
    <property type="entry name" value="PAS"/>
    <property type="match status" value="2"/>
</dbReference>
<proteinExistence type="predicted"/>
<dbReference type="EC" id="2.7.13.3" evidence="3"/>
<feature type="domain" description="PAC" evidence="19">
    <location>
        <begin position="244"/>
        <end position="296"/>
    </location>
</feature>
<dbReference type="EMBL" id="QZKU01000098">
    <property type="protein sequence ID" value="RJP18692.1"/>
    <property type="molecule type" value="Genomic_DNA"/>
</dbReference>
<comment type="catalytic activity">
    <reaction evidence="1">
        <text>ATP + protein L-histidine = ADP + protein N-phospho-L-histidine.</text>
        <dbReference type="EC" id="2.7.13.3"/>
    </reaction>
</comment>
<dbReference type="FunFam" id="2.10.70.100:FF:000001">
    <property type="entry name" value="Sensory transduction histidine kinase"/>
    <property type="match status" value="1"/>
</dbReference>
<dbReference type="CDD" id="cd00082">
    <property type="entry name" value="HisKA"/>
    <property type="match status" value="1"/>
</dbReference>
<accession>A0A3A4NHN5</accession>
<dbReference type="InterPro" id="IPR013656">
    <property type="entry name" value="PAS_4"/>
</dbReference>